<keyword evidence="4" id="KW-1185">Reference proteome</keyword>
<gene>
    <name evidence="3" type="ordered locus">CAALFM_C302720WA</name>
    <name evidence="2" type="ordered locus">orf19.7896</name>
</gene>
<evidence type="ECO:0000313" key="2">
    <source>
        <dbReference type="CGD" id="CAL0000180800"/>
    </source>
</evidence>
<dbReference type="AlphaFoldDB" id="A0A1D8PJH4"/>
<dbReference type="Gene3D" id="1.10.472.10">
    <property type="entry name" value="Cyclin-like"/>
    <property type="match status" value="1"/>
</dbReference>
<dbReference type="GO" id="GO:0005634">
    <property type="term" value="C:nucleus"/>
    <property type="evidence" value="ECO:0000318"/>
    <property type="project" value="GO_Central"/>
</dbReference>
<dbReference type="GO" id="GO:0019901">
    <property type="term" value="F:protein kinase binding"/>
    <property type="evidence" value="ECO:0007669"/>
    <property type="project" value="InterPro"/>
</dbReference>
<feature type="compositionally biased region" description="Basic and acidic residues" evidence="1">
    <location>
        <begin position="24"/>
        <end position="35"/>
    </location>
</feature>
<dbReference type="Proteomes" id="UP000000559">
    <property type="component" value="Chromosome 3"/>
</dbReference>
<dbReference type="InParanoid" id="A0A1D8PJH4"/>
<dbReference type="CGD" id="CAL0000180800">
    <property type="gene designation" value="orf19.7896"/>
</dbReference>
<dbReference type="Pfam" id="PF08613">
    <property type="entry name" value="Cyclin"/>
    <property type="match status" value="1"/>
</dbReference>
<reference evidence="3 4" key="3">
    <citation type="journal article" date="2013" name="Genome Biol.">
        <title>Assembly of a phased diploid Candida albicans genome facilitates allele-specific measurements and provides a simple model for repeat and indel structure.</title>
        <authorList>
            <person name="Muzzey D."/>
            <person name="Schwartz K."/>
            <person name="Weissman J.S."/>
            <person name="Sherlock G."/>
        </authorList>
    </citation>
    <scope>NUCLEOTIDE SEQUENCE [LARGE SCALE GENOMIC DNA]</scope>
    <source>
        <strain evidence="4">SC5314 / ATCC MYA-2876</strain>
    </source>
</reference>
<accession>A0A1D8PJH4</accession>
<feature type="compositionally biased region" description="Low complexity" evidence="1">
    <location>
        <begin position="1"/>
        <end position="10"/>
    </location>
</feature>
<dbReference type="RefSeq" id="XP_719962.1">
    <property type="nucleotide sequence ID" value="XM_714869.1"/>
</dbReference>
<evidence type="ECO:0008006" key="5">
    <source>
        <dbReference type="Google" id="ProtNLM"/>
    </source>
</evidence>
<reference evidence="3 4" key="2">
    <citation type="journal article" date="2007" name="Genome Biol.">
        <title>Assembly of the Candida albicans genome into sixteen supercontigs aligned on the eight chromosomes.</title>
        <authorList>
            <person name="van het Hoog M."/>
            <person name="Rast T.J."/>
            <person name="Martchenko M."/>
            <person name="Grindle S."/>
            <person name="Dignard D."/>
            <person name="Hogues H."/>
            <person name="Cuomo C."/>
            <person name="Berriman M."/>
            <person name="Scherer S."/>
            <person name="Magee B.B."/>
            <person name="Whiteway M."/>
            <person name="Chibana H."/>
            <person name="Nantel A."/>
            <person name="Magee P.T."/>
        </authorList>
    </citation>
    <scope>GENOME REANNOTATION</scope>
    <source>
        <strain evidence="4">SC5314 / ATCC MYA-2876</strain>
    </source>
</reference>
<dbReference type="OrthoDB" id="5304883at2759"/>
<dbReference type="KEGG" id="cal:CAALFM_C302720WA"/>
<evidence type="ECO:0000313" key="3">
    <source>
        <dbReference type="EMBL" id="AOW28305.1"/>
    </source>
</evidence>
<dbReference type="EMBL" id="CP017625">
    <property type="protein sequence ID" value="AOW28305.1"/>
    <property type="molecule type" value="Genomic_DNA"/>
</dbReference>
<dbReference type="GO" id="GO:0016538">
    <property type="term" value="F:cyclin-dependent protein serine/threonine kinase regulator activity"/>
    <property type="evidence" value="ECO:0000318"/>
    <property type="project" value="GO_Central"/>
</dbReference>
<dbReference type="VEuPathDB" id="FungiDB:C3_02720W_A"/>
<name>A0A1D8PJH4_CANAL</name>
<feature type="region of interest" description="Disordered" evidence="1">
    <location>
        <begin position="1"/>
        <end position="35"/>
    </location>
</feature>
<reference evidence="3 4" key="1">
    <citation type="journal article" date="2004" name="Proc. Natl. Acad. Sci. U.S.A.">
        <title>The diploid genome sequence of Candida albicans.</title>
        <authorList>
            <person name="Jones T."/>
            <person name="Federspiel N.A."/>
            <person name="Chibana H."/>
            <person name="Dungan J."/>
            <person name="Kalman S."/>
            <person name="Magee B.B."/>
            <person name="Newport G."/>
            <person name="Thorstenson Y.R."/>
            <person name="Agabian N."/>
            <person name="Magee P.T."/>
            <person name="Davis R.W."/>
            <person name="Scherer S."/>
        </authorList>
    </citation>
    <scope>NUCLEOTIDE SEQUENCE [LARGE SCALE GENOMIC DNA]</scope>
    <source>
        <strain evidence="4">SC5314 / ATCC MYA-2876</strain>
    </source>
</reference>
<dbReference type="STRING" id="237561.A0A1D8PJH4"/>
<dbReference type="eggNOG" id="KOG1674">
    <property type="taxonomic scope" value="Eukaryota"/>
</dbReference>
<dbReference type="GeneID" id="3638410"/>
<dbReference type="GO" id="GO:0000307">
    <property type="term" value="C:cyclin-dependent protein kinase holoenzyme complex"/>
    <property type="evidence" value="ECO:0000318"/>
    <property type="project" value="GO_Central"/>
</dbReference>
<protein>
    <recommendedName>
        <fullName evidence="5">Cyclin</fullName>
    </recommendedName>
</protein>
<organism evidence="3 4">
    <name type="scientific">Candida albicans (strain SC5314 / ATCC MYA-2876)</name>
    <name type="common">Yeast</name>
    <dbReference type="NCBI Taxonomy" id="237561"/>
    <lineage>
        <taxon>Eukaryota</taxon>
        <taxon>Fungi</taxon>
        <taxon>Dikarya</taxon>
        <taxon>Ascomycota</taxon>
        <taxon>Saccharomycotina</taxon>
        <taxon>Pichiomycetes</taxon>
        <taxon>Debaryomycetaceae</taxon>
        <taxon>Candida/Lodderomyces clade</taxon>
        <taxon>Candida</taxon>
    </lineage>
</organism>
<proteinExistence type="predicted"/>
<evidence type="ECO:0000313" key="4">
    <source>
        <dbReference type="Proteomes" id="UP000000559"/>
    </source>
</evidence>
<sequence length="450" mass="52238">MITTTTTTATSQIGDLNEIPNLKPPRETFVDQPKSPEDVNLEELIYDLQNGTKNVNNLHLYHSIFILSKTLQFIVKLQEHPDLYNEFRWQQLNRLGINEDDLIDKDTGNINENNERNANASSTLFQPQPSHMTKDTDFANEMSNIRSNTPSLSPPPLKMAKFHKNSIINDNKYYDELETSIEARIVDDVEVDRDSSIRSPDDISTLNIPSPTNEFESIIDENIDDIKYFSDNNNNENNNNNNNDEPPPYIPIEQLIQSTTITNQTYNDEQINEIYINKLKLEITNQHKNSQKKSESQLESLKIFNLLKTPNISIDQFLNRIKTYSSNISIISYLNTTFLLFKLSIYLNKITLNLNNSFRFLIGSLRCSIKIFEDIYQHQSKFNNVVGINNLPDLLKIELKFVYLINFNFNSNFNCFIIDQFLKLEFIQLCLFMKSNLPDDYNKIVNNIKS</sequence>
<dbReference type="InterPro" id="IPR013922">
    <property type="entry name" value="Cyclin_PHO80-like"/>
</dbReference>
<evidence type="ECO:0000256" key="1">
    <source>
        <dbReference type="SAM" id="MobiDB-lite"/>
    </source>
</evidence>